<dbReference type="EMBL" id="MCFA01000147">
    <property type="protein sequence ID" value="ORY03423.1"/>
    <property type="molecule type" value="Genomic_DNA"/>
</dbReference>
<feature type="non-terminal residue" evidence="1">
    <location>
        <position position="67"/>
    </location>
</feature>
<proteinExistence type="predicted"/>
<sequence length="67" mass="7243">IDRASQVLAKGVLDSIPKTYLALAAHGNQYLTPCKENAVVEFLLHITSLGQPIRIKYVAAIAFSVTC</sequence>
<evidence type="ECO:0000313" key="2">
    <source>
        <dbReference type="Proteomes" id="UP000193144"/>
    </source>
</evidence>
<gene>
    <name evidence="1" type="ORF">BCR34DRAFT_456350</name>
</gene>
<comment type="caution">
    <text evidence="1">The sequence shown here is derived from an EMBL/GenBank/DDBJ whole genome shotgun (WGS) entry which is preliminary data.</text>
</comment>
<keyword evidence="2" id="KW-1185">Reference proteome</keyword>
<name>A0A1Y1YZE6_9PLEO</name>
<dbReference type="AlphaFoldDB" id="A0A1Y1YZE6"/>
<organism evidence="1 2">
    <name type="scientific">Clohesyomyces aquaticus</name>
    <dbReference type="NCBI Taxonomy" id="1231657"/>
    <lineage>
        <taxon>Eukaryota</taxon>
        <taxon>Fungi</taxon>
        <taxon>Dikarya</taxon>
        <taxon>Ascomycota</taxon>
        <taxon>Pezizomycotina</taxon>
        <taxon>Dothideomycetes</taxon>
        <taxon>Pleosporomycetidae</taxon>
        <taxon>Pleosporales</taxon>
        <taxon>Lindgomycetaceae</taxon>
        <taxon>Clohesyomyces</taxon>
    </lineage>
</organism>
<evidence type="ECO:0000313" key="1">
    <source>
        <dbReference type="EMBL" id="ORY03423.1"/>
    </source>
</evidence>
<protein>
    <submittedName>
        <fullName evidence="1">Uncharacterized protein</fullName>
    </submittedName>
</protein>
<reference evidence="1 2" key="1">
    <citation type="submission" date="2016-07" db="EMBL/GenBank/DDBJ databases">
        <title>Pervasive Adenine N6-methylation of Active Genes in Fungi.</title>
        <authorList>
            <consortium name="DOE Joint Genome Institute"/>
            <person name="Mondo S.J."/>
            <person name="Dannebaum R.O."/>
            <person name="Kuo R.C."/>
            <person name="Labutti K."/>
            <person name="Haridas S."/>
            <person name="Kuo A."/>
            <person name="Salamov A."/>
            <person name="Ahrendt S.R."/>
            <person name="Lipzen A."/>
            <person name="Sullivan W."/>
            <person name="Andreopoulos W.B."/>
            <person name="Clum A."/>
            <person name="Lindquist E."/>
            <person name="Daum C."/>
            <person name="Ramamoorthy G.K."/>
            <person name="Gryganskyi A."/>
            <person name="Culley D."/>
            <person name="Magnuson J.K."/>
            <person name="James T.Y."/>
            <person name="O'Malley M.A."/>
            <person name="Stajich J.E."/>
            <person name="Spatafora J.W."/>
            <person name="Visel A."/>
            <person name="Grigoriev I.V."/>
        </authorList>
    </citation>
    <scope>NUCLEOTIDE SEQUENCE [LARGE SCALE GENOMIC DNA]</scope>
    <source>
        <strain evidence="1 2">CBS 115471</strain>
    </source>
</reference>
<feature type="non-terminal residue" evidence="1">
    <location>
        <position position="1"/>
    </location>
</feature>
<accession>A0A1Y1YZE6</accession>
<dbReference type="Proteomes" id="UP000193144">
    <property type="component" value="Unassembled WGS sequence"/>
</dbReference>
<dbReference type="OrthoDB" id="3937230at2759"/>